<protein>
    <submittedName>
        <fullName evidence="1">Macaca fascicularis brain cDNA, clone: QbsB-10690</fullName>
    </submittedName>
</protein>
<dbReference type="EMBL" id="AB171901">
    <property type="protein sequence ID" value="BAE88964.1"/>
    <property type="molecule type" value="mRNA"/>
</dbReference>
<name>I7GB59_MACFA</name>
<organism evidence="1">
    <name type="scientific">Macaca fascicularis</name>
    <name type="common">Crab-eating macaque</name>
    <name type="synonym">Cynomolgus monkey</name>
    <dbReference type="NCBI Taxonomy" id="9541"/>
    <lineage>
        <taxon>Eukaryota</taxon>
        <taxon>Metazoa</taxon>
        <taxon>Chordata</taxon>
        <taxon>Craniata</taxon>
        <taxon>Vertebrata</taxon>
        <taxon>Euteleostomi</taxon>
        <taxon>Mammalia</taxon>
        <taxon>Eutheria</taxon>
        <taxon>Euarchontoglires</taxon>
        <taxon>Primates</taxon>
        <taxon>Haplorrhini</taxon>
        <taxon>Catarrhini</taxon>
        <taxon>Cercopithecidae</taxon>
        <taxon>Cercopithecinae</taxon>
        <taxon>Macaca</taxon>
    </lineage>
</organism>
<sequence length="22" mass="2546">MLVWLYPSSVSFAMGFLQSLRI</sequence>
<accession>I7GB59</accession>
<dbReference type="AlphaFoldDB" id="I7GB59"/>
<reference evidence="1" key="1">
    <citation type="journal article" date="2007" name="PLoS Biol.">
        <title>Rate of evolution in brain-expressed genes in humans and other primates.</title>
        <authorList>
            <person name="Wang H.-Y."/>
            <person name="Chien H.-C."/>
            <person name="Osada N."/>
            <person name="Hashimoto K."/>
            <person name="Sugano S."/>
            <person name="Gojobori T."/>
            <person name="Chou C.-K."/>
            <person name="Tsai S.-F."/>
            <person name="Wu C.-I."/>
            <person name="Shen C.-K.J."/>
        </authorList>
    </citation>
    <scope>NUCLEOTIDE SEQUENCE</scope>
</reference>
<evidence type="ECO:0000313" key="1">
    <source>
        <dbReference type="EMBL" id="BAE88964.1"/>
    </source>
</evidence>
<proteinExistence type="evidence at transcript level"/>